<organism evidence="1">
    <name type="scientific">marine sediment metagenome</name>
    <dbReference type="NCBI Taxonomy" id="412755"/>
    <lineage>
        <taxon>unclassified sequences</taxon>
        <taxon>metagenomes</taxon>
        <taxon>ecological metagenomes</taxon>
    </lineage>
</organism>
<proteinExistence type="predicted"/>
<name>A0A0F9A565_9ZZZZ</name>
<dbReference type="SUPFAM" id="SSF53850">
    <property type="entry name" value="Periplasmic binding protein-like II"/>
    <property type="match status" value="1"/>
</dbReference>
<dbReference type="Pfam" id="PF13531">
    <property type="entry name" value="SBP_bac_11"/>
    <property type="match status" value="1"/>
</dbReference>
<dbReference type="EMBL" id="LAZR01059679">
    <property type="protein sequence ID" value="KKK67306.1"/>
    <property type="molecule type" value="Genomic_DNA"/>
</dbReference>
<comment type="caution">
    <text evidence="1">The sequence shown here is derived from an EMBL/GenBank/DDBJ whole genome shotgun (WGS) entry which is preliminary data.</text>
</comment>
<reference evidence="1" key="1">
    <citation type="journal article" date="2015" name="Nature">
        <title>Complex archaea that bridge the gap between prokaryotes and eukaryotes.</title>
        <authorList>
            <person name="Spang A."/>
            <person name="Saw J.H."/>
            <person name="Jorgensen S.L."/>
            <person name="Zaremba-Niedzwiedzka K."/>
            <person name="Martijn J."/>
            <person name="Lind A.E."/>
            <person name="van Eijk R."/>
            <person name="Schleper C."/>
            <person name="Guy L."/>
            <person name="Ettema T.J."/>
        </authorList>
    </citation>
    <scope>NUCLEOTIDE SEQUENCE</scope>
</reference>
<dbReference type="AlphaFoldDB" id="A0A0F9A565"/>
<feature type="non-terminal residue" evidence="1">
    <location>
        <position position="1"/>
    </location>
</feature>
<dbReference type="Gene3D" id="3.40.190.10">
    <property type="entry name" value="Periplasmic binding protein-like II"/>
    <property type="match status" value="1"/>
</dbReference>
<evidence type="ECO:0000313" key="1">
    <source>
        <dbReference type="EMBL" id="KKK67306.1"/>
    </source>
</evidence>
<evidence type="ECO:0008006" key="2">
    <source>
        <dbReference type="Google" id="ProtNLM"/>
    </source>
</evidence>
<protein>
    <recommendedName>
        <fullName evidence="2">Molybdate ABC transporter substrate-binding protein</fullName>
    </recommendedName>
</protein>
<accession>A0A0F9A565</accession>
<gene>
    <name evidence="1" type="ORF">LCGC14_2955380</name>
</gene>
<sequence>RHCANQEAEEADAEAGAHDFLIEIAEYGIHDLSISGAEYLLDDGEVRGIVLRGERRLIAYRRSAIIVPAGNPAKISSLADLARPGERIGISVIDCLKGLWEDVTGRTGLTGPIRENITFHATGCVAIVEAVAEGLVDAAFGWTSFEHMGEGRLDIVELPPEQQVYRGTGIGMLEFTTQPDRARGFMDFLTTPAARACYQRYNWVLPEELTA</sequence>